<keyword evidence="2" id="KW-1185">Reference proteome</keyword>
<evidence type="ECO:0000313" key="2">
    <source>
        <dbReference type="Proteomes" id="UP001382955"/>
    </source>
</evidence>
<sequence length="50" mass="5668">MKSAAMNFAIKRADNEHFPIGSKETVDIDDLKEAYSRIIITDKDWAQING</sequence>
<proteinExistence type="predicted"/>
<evidence type="ECO:0000313" key="1">
    <source>
        <dbReference type="EMBL" id="MEK0312156.1"/>
    </source>
</evidence>
<protein>
    <submittedName>
        <fullName evidence="1">Uncharacterized protein</fullName>
    </submittedName>
</protein>
<dbReference type="RefSeq" id="WP_304512677.1">
    <property type="nucleotide sequence ID" value="NZ_JAOSIK010000044.1"/>
</dbReference>
<organism evidence="1 2">
    <name type="scientific">Candidatus Phytoplasma fabacearum</name>
    <dbReference type="NCBI Taxonomy" id="2982628"/>
    <lineage>
        <taxon>Bacteria</taxon>
        <taxon>Bacillati</taxon>
        <taxon>Mycoplasmatota</taxon>
        <taxon>Mollicutes</taxon>
        <taxon>Acholeplasmatales</taxon>
        <taxon>Acholeplasmataceae</taxon>
        <taxon>Candidatus Phytoplasma</taxon>
        <taxon>16SrII (Peanut WB group)</taxon>
    </lineage>
</organism>
<comment type="caution">
    <text evidence="1">The sequence shown here is derived from an EMBL/GenBank/DDBJ whole genome shotgun (WGS) entry which is preliminary data.</text>
</comment>
<reference evidence="1 2" key="1">
    <citation type="journal article" date="2023" name="Int. J. Syst. Evol. Microbiol.">
        <title>The observation of taxonomic boundaries for the 16SrII and 16SrXXV phytoplasmas using genome-based delimitation.</title>
        <authorList>
            <person name="Rodrigues Jardim B."/>
            <person name="Tran-Nguyen L.T.T."/>
            <person name="Gambley C."/>
            <person name="Al-Sadi A.M."/>
            <person name="Al-Subhi A.M."/>
            <person name="Foissac X."/>
            <person name="Salar P."/>
            <person name="Cai H."/>
            <person name="Yang J.Y."/>
            <person name="Davis R."/>
            <person name="Jones L."/>
            <person name="Rodoni B."/>
            <person name="Constable F.E."/>
        </authorList>
    </citation>
    <scope>NUCLEOTIDE SEQUENCE [LARGE SCALE GENOMIC DNA]</scope>
    <source>
        <strain evidence="1">BAWM-322</strain>
    </source>
</reference>
<dbReference type="Proteomes" id="UP001382955">
    <property type="component" value="Unassembled WGS sequence"/>
</dbReference>
<accession>A0ABU8ZT92</accession>
<gene>
    <name evidence="1" type="ORF">OC725_02685</name>
</gene>
<name>A0ABU8ZT92_9MOLU</name>
<dbReference type="EMBL" id="JAOSIK010000044">
    <property type="protein sequence ID" value="MEK0312156.1"/>
    <property type="molecule type" value="Genomic_DNA"/>
</dbReference>